<dbReference type="PANTHER" id="PTHR43280:SF28">
    <property type="entry name" value="HTH-TYPE TRANSCRIPTIONAL ACTIVATOR RHAS"/>
    <property type="match status" value="1"/>
</dbReference>
<sequence>MKQIERARFFLFAGIFLLLIAGILSITAYRGSPRFIYTPEDDTIHIYTFSDSLEWKGQSSVFHEKTDRGIRFTYTLQEGYAYPYAGIGFENETELFALTEYDTLLLSIADNRTESITVCLNTTTEAEHSPSRVKLCKIIKTGSSDTTHPLLLKNFIPPQWWLNEHDLFFEDIQELRPSLHVESIVLTNHEQNTITTPYSTTITSLAVTQKSPFFLLYGIVAGAILSFALFFYYQRVPQEKPAPLPPHKNILLQNHIDQDLQRLTDYIGSEFDNPDLSVEMVSENTGISRSQIPELLRKNYAMLFRQYVNTLRIKEAQRLLRETDRQITEIALAVGYRYPSTFNRIFKDTCHCSPNEYRKKEHRHE</sequence>
<keyword evidence="4" id="KW-1133">Transmembrane helix</keyword>
<dbReference type="SUPFAM" id="SSF46689">
    <property type="entry name" value="Homeodomain-like"/>
    <property type="match status" value="1"/>
</dbReference>
<dbReference type="GO" id="GO:0043565">
    <property type="term" value="F:sequence-specific DNA binding"/>
    <property type="evidence" value="ECO:0007669"/>
    <property type="project" value="InterPro"/>
</dbReference>
<evidence type="ECO:0000313" key="7">
    <source>
        <dbReference type="Proteomes" id="UP000017148"/>
    </source>
</evidence>
<dbReference type="Proteomes" id="UP000017148">
    <property type="component" value="Unassembled WGS sequence"/>
</dbReference>
<feature type="transmembrane region" description="Helical" evidence="4">
    <location>
        <begin position="214"/>
        <end position="233"/>
    </location>
</feature>
<dbReference type="PROSITE" id="PS01124">
    <property type="entry name" value="HTH_ARAC_FAMILY_2"/>
    <property type="match status" value="1"/>
</dbReference>
<dbReference type="AlphaFoldDB" id="U7DB90"/>
<evidence type="ECO:0000313" key="6">
    <source>
        <dbReference type="EMBL" id="ERP38823.1"/>
    </source>
</evidence>
<accession>U7DB90</accession>
<keyword evidence="1" id="KW-0805">Transcription regulation</keyword>
<dbReference type="GO" id="GO:0003700">
    <property type="term" value="F:DNA-binding transcription factor activity"/>
    <property type="evidence" value="ECO:0007669"/>
    <property type="project" value="InterPro"/>
</dbReference>
<gene>
    <name evidence="6" type="ORF">CALK_0595</name>
</gene>
<dbReference type="OrthoDB" id="345413at2"/>
<reference evidence="6 7" key="1">
    <citation type="journal article" date="2013" name="Environ. Microbiol.">
        <title>Genome analysis of Chitinivibrio alkaliphilus gen. nov., sp. nov., a novel extremely haloalkaliphilic anaerobic chitinolytic bacterium from the candidate phylum Termite Group 3.</title>
        <authorList>
            <person name="Sorokin D.Y."/>
            <person name="Gumerov V.M."/>
            <person name="Rakitin A.L."/>
            <person name="Beletsky A.V."/>
            <person name="Damste J.S."/>
            <person name="Muyzer G."/>
            <person name="Mardanov A.V."/>
            <person name="Ravin N.V."/>
        </authorList>
    </citation>
    <scope>NUCLEOTIDE SEQUENCE [LARGE SCALE GENOMIC DNA]</scope>
    <source>
        <strain evidence="6 7">ACht1</strain>
    </source>
</reference>
<keyword evidence="7" id="KW-1185">Reference proteome</keyword>
<evidence type="ECO:0000259" key="5">
    <source>
        <dbReference type="PROSITE" id="PS01124"/>
    </source>
</evidence>
<name>U7DB90_9BACT</name>
<evidence type="ECO:0000256" key="4">
    <source>
        <dbReference type="SAM" id="Phobius"/>
    </source>
</evidence>
<proteinExistence type="predicted"/>
<dbReference type="InterPro" id="IPR018060">
    <property type="entry name" value="HTH_AraC"/>
</dbReference>
<evidence type="ECO:0000256" key="3">
    <source>
        <dbReference type="ARBA" id="ARBA00023163"/>
    </source>
</evidence>
<evidence type="ECO:0000256" key="2">
    <source>
        <dbReference type="ARBA" id="ARBA00023125"/>
    </source>
</evidence>
<protein>
    <submittedName>
        <fullName evidence="6">Transcriptional regulator, AraC family</fullName>
    </submittedName>
</protein>
<organism evidence="6 7">
    <name type="scientific">Chitinivibrio alkaliphilus ACht1</name>
    <dbReference type="NCBI Taxonomy" id="1313304"/>
    <lineage>
        <taxon>Bacteria</taxon>
        <taxon>Pseudomonadati</taxon>
        <taxon>Fibrobacterota</taxon>
        <taxon>Chitinivibrionia</taxon>
        <taxon>Chitinivibrionales</taxon>
        <taxon>Chitinivibrionaceae</taxon>
        <taxon>Chitinivibrio</taxon>
    </lineage>
</organism>
<dbReference type="SMART" id="SM00342">
    <property type="entry name" value="HTH_ARAC"/>
    <property type="match status" value="1"/>
</dbReference>
<evidence type="ECO:0000256" key="1">
    <source>
        <dbReference type="ARBA" id="ARBA00023015"/>
    </source>
</evidence>
<dbReference type="Gene3D" id="1.10.10.60">
    <property type="entry name" value="Homeodomain-like"/>
    <property type="match status" value="2"/>
</dbReference>
<dbReference type="PANTHER" id="PTHR43280">
    <property type="entry name" value="ARAC-FAMILY TRANSCRIPTIONAL REGULATOR"/>
    <property type="match status" value="1"/>
</dbReference>
<dbReference type="Pfam" id="PF12833">
    <property type="entry name" value="HTH_18"/>
    <property type="match status" value="1"/>
</dbReference>
<comment type="caution">
    <text evidence="6">The sequence shown here is derived from an EMBL/GenBank/DDBJ whole genome shotgun (WGS) entry which is preliminary data.</text>
</comment>
<dbReference type="InterPro" id="IPR009057">
    <property type="entry name" value="Homeodomain-like_sf"/>
</dbReference>
<feature type="domain" description="HTH araC/xylS-type" evidence="5">
    <location>
        <begin position="261"/>
        <end position="360"/>
    </location>
</feature>
<keyword evidence="2" id="KW-0238">DNA-binding</keyword>
<dbReference type="EMBL" id="ASJR01000004">
    <property type="protein sequence ID" value="ERP38823.1"/>
    <property type="molecule type" value="Genomic_DNA"/>
</dbReference>
<dbReference type="RefSeq" id="WP_022636122.1">
    <property type="nucleotide sequence ID" value="NZ_ASJR01000004.1"/>
</dbReference>
<keyword evidence="4" id="KW-0472">Membrane</keyword>
<dbReference type="eggNOG" id="COG2207">
    <property type="taxonomic scope" value="Bacteria"/>
</dbReference>
<keyword evidence="4" id="KW-0812">Transmembrane</keyword>
<keyword evidence="3" id="KW-0804">Transcription</keyword>
<dbReference type="STRING" id="1313304.CALK_0595"/>